<evidence type="ECO:0000313" key="2">
    <source>
        <dbReference type="EMBL" id="SVA61750.1"/>
    </source>
</evidence>
<feature type="domain" description="Sulfatase N-terminal" evidence="1">
    <location>
        <begin position="22"/>
        <end position="311"/>
    </location>
</feature>
<dbReference type="Gene3D" id="3.40.720.10">
    <property type="entry name" value="Alkaline Phosphatase, subunit A"/>
    <property type="match status" value="1"/>
</dbReference>
<dbReference type="InterPro" id="IPR017850">
    <property type="entry name" value="Alkaline_phosphatase_core_sf"/>
</dbReference>
<dbReference type="Pfam" id="PF00884">
    <property type="entry name" value="Sulfatase"/>
    <property type="match status" value="1"/>
</dbReference>
<dbReference type="PANTHER" id="PTHR43751">
    <property type="entry name" value="SULFATASE"/>
    <property type="match status" value="1"/>
</dbReference>
<dbReference type="SUPFAM" id="SSF53649">
    <property type="entry name" value="Alkaline phosphatase-like"/>
    <property type="match status" value="1"/>
</dbReference>
<gene>
    <name evidence="2" type="ORF">METZ01_LOCUS114604</name>
</gene>
<protein>
    <recommendedName>
        <fullName evidence="1">Sulfatase N-terminal domain-containing protein</fullName>
    </recommendedName>
</protein>
<organism evidence="2">
    <name type="scientific">marine metagenome</name>
    <dbReference type="NCBI Taxonomy" id="408172"/>
    <lineage>
        <taxon>unclassified sequences</taxon>
        <taxon>metagenomes</taxon>
        <taxon>ecological metagenomes</taxon>
    </lineage>
</organism>
<accession>A0A381XAX7</accession>
<dbReference type="PANTHER" id="PTHR43751:SF1">
    <property type="entry name" value="SULFATASE ATSG-RELATED"/>
    <property type="match status" value="1"/>
</dbReference>
<name>A0A381XAX7_9ZZZZ</name>
<feature type="non-terminal residue" evidence="2">
    <location>
        <position position="312"/>
    </location>
</feature>
<proteinExistence type="predicted"/>
<evidence type="ECO:0000259" key="1">
    <source>
        <dbReference type="Pfam" id="PF00884"/>
    </source>
</evidence>
<sequence length="312" mass="34469">MIRPFLVLIGLAICPAFAQQRPNVLLLTVDDMSCDSVGVFGCKLPGTTPNMDKLASQSLRFANAHVTVGNCMPCRNVMFSGLYSHNNKVEGFYQVKDPGWPHFSDLMKDVGYFTGIRGKVSHSSPYQPYDWDAILDTLPNGQKAHMKDAKSFGVSTTDGIAKAKAAKKPFCLVINVSDPHKPFWSQVRGGGKDPYVPSRIYKASEVPIPGFLFDDPQVREELALYYSSVRRADDCVGEVLAALKASGEEKNTVVFFMSDHGMPLPFAKTQLYHHSTHTPWMVRWPGVTKAGAVDKRHMISAVDFLPTVLDVV</sequence>
<dbReference type="InterPro" id="IPR000917">
    <property type="entry name" value="Sulfatase_N"/>
</dbReference>
<reference evidence="2" key="1">
    <citation type="submission" date="2018-05" db="EMBL/GenBank/DDBJ databases">
        <authorList>
            <person name="Lanie J.A."/>
            <person name="Ng W.-L."/>
            <person name="Kazmierczak K.M."/>
            <person name="Andrzejewski T.M."/>
            <person name="Davidsen T.M."/>
            <person name="Wayne K.J."/>
            <person name="Tettelin H."/>
            <person name="Glass J.I."/>
            <person name="Rusch D."/>
            <person name="Podicherti R."/>
            <person name="Tsui H.-C.T."/>
            <person name="Winkler M.E."/>
        </authorList>
    </citation>
    <scope>NUCLEOTIDE SEQUENCE</scope>
</reference>
<dbReference type="InterPro" id="IPR052701">
    <property type="entry name" value="GAG_Ulvan_Degrading_Sulfatases"/>
</dbReference>
<dbReference type="AlphaFoldDB" id="A0A381XAX7"/>
<dbReference type="EMBL" id="UINC01014486">
    <property type="protein sequence ID" value="SVA61750.1"/>
    <property type="molecule type" value="Genomic_DNA"/>
</dbReference>